<feature type="compositionally biased region" description="Polar residues" evidence="1">
    <location>
        <begin position="73"/>
        <end position="84"/>
    </location>
</feature>
<organism evidence="2 3">
    <name type="scientific">Hypholoma sublateritium (strain FD-334 SS-4)</name>
    <dbReference type="NCBI Taxonomy" id="945553"/>
    <lineage>
        <taxon>Eukaryota</taxon>
        <taxon>Fungi</taxon>
        <taxon>Dikarya</taxon>
        <taxon>Basidiomycota</taxon>
        <taxon>Agaricomycotina</taxon>
        <taxon>Agaricomycetes</taxon>
        <taxon>Agaricomycetidae</taxon>
        <taxon>Agaricales</taxon>
        <taxon>Agaricineae</taxon>
        <taxon>Strophariaceae</taxon>
        <taxon>Hypholoma</taxon>
    </lineage>
</organism>
<feature type="region of interest" description="Disordered" evidence="1">
    <location>
        <begin position="62"/>
        <end position="87"/>
    </location>
</feature>
<gene>
    <name evidence="2" type="ORF">HYPSUDRAFT_44708</name>
</gene>
<keyword evidence="3" id="KW-1185">Reference proteome</keyword>
<protein>
    <submittedName>
        <fullName evidence="2">Uncharacterized protein</fullName>
    </submittedName>
</protein>
<sequence length="107" mass="11980">MPSAYARRVPASRPNAGTRLHSAAQRARLAMRRSFYIQRRPRTMYPRPPRLDSAPCAHIPTFRIASAPGPGGQDTSASPSSRTPYFTARCEEPPEFSEEFLHVPRSI</sequence>
<proteinExistence type="predicted"/>
<name>A0A0D2NQJ4_HYPSF</name>
<dbReference type="Proteomes" id="UP000054270">
    <property type="component" value="Unassembled WGS sequence"/>
</dbReference>
<evidence type="ECO:0000313" key="3">
    <source>
        <dbReference type="Proteomes" id="UP000054270"/>
    </source>
</evidence>
<dbReference type="AlphaFoldDB" id="A0A0D2NQJ4"/>
<reference evidence="3" key="1">
    <citation type="submission" date="2014-04" db="EMBL/GenBank/DDBJ databases">
        <title>Evolutionary Origins and Diversification of the Mycorrhizal Mutualists.</title>
        <authorList>
            <consortium name="DOE Joint Genome Institute"/>
            <consortium name="Mycorrhizal Genomics Consortium"/>
            <person name="Kohler A."/>
            <person name="Kuo A."/>
            <person name="Nagy L.G."/>
            <person name="Floudas D."/>
            <person name="Copeland A."/>
            <person name="Barry K.W."/>
            <person name="Cichocki N."/>
            <person name="Veneault-Fourrey C."/>
            <person name="LaButti K."/>
            <person name="Lindquist E.A."/>
            <person name="Lipzen A."/>
            <person name="Lundell T."/>
            <person name="Morin E."/>
            <person name="Murat C."/>
            <person name="Riley R."/>
            <person name="Ohm R."/>
            <person name="Sun H."/>
            <person name="Tunlid A."/>
            <person name="Henrissat B."/>
            <person name="Grigoriev I.V."/>
            <person name="Hibbett D.S."/>
            <person name="Martin F."/>
        </authorList>
    </citation>
    <scope>NUCLEOTIDE SEQUENCE [LARGE SCALE GENOMIC DNA]</scope>
    <source>
        <strain evidence="3">FD-334 SS-4</strain>
    </source>
</reference>
<dbReference type="EMBL" id="KN817582">
    <property type="protein sequence ID" value="KJA19051.1"/>
    <property type="molecule type" value="Genomic_DNA"/>
</dbReference>
<evidence type="ECO:0000313" key="2">
    <source>
        <dbReference type="EMBL" id="KJA19051.1"/>
    </source>
</evidence>
<evidence type="ECO:0000256" key="1">
    <source>
        <dbReference type="SAM" id="MobiDB-lite"/>
    </source>
</evidence>
<accession>A0A0D2NQJ4</accession>
<feature type="region of interest" description="Disordered" evidence="1">
    <location>
        <begin position="1"/>
        <end position="20"/>
    </location>
</feature>